<evidence type="ECO:0000256" key="2">
    <source>
        <dbReference type="SAM" id="SignalP"/>
    </source>
</evidence>
<feature type="domain" description="WxL" evidence="3">
    <location>
        <begin position="34"/>
        <end position="259"/>
    </location>
</feature>
<comment type="caution">
    <text evidence="4">The sequence shown here is derived from an EMBL/GenBank/DDBJ whole genome shotgun (WGS) entry which is preliminary data.</text>
</comment>
<sequence>MKKTVSSILLASALLLGAIAPVTANADTTGDGFSGTTNGTVTFQKPDSTTTPVDPNNPDKPGNGGDDHGGTNPGGDLTFLYVSPKMDFGTAKTTATVDSNNKAATVAKDGTVSAQTLNPKTIESTVLTDQTTAPKLVTEVSDTRGTNAGWQVTVKSSVLKSEAGDTLNGATITLGGDSANTIIKNTAGSVAKGANAVLSTGAQTSTPIYTADNGVGAGTTAMQLDASDITLGSLPANIKASETGTAYTGQLDWTLSATPQA</sequence>
<feature type="compositionally biased region" description="Low complexity" evidence="1">
    <location>
        <begin position="52"/>
        <end position="61"/>
    </location>
</feature>
<feature type="compositionally biased region" description="Polar residues" evidence="1">
    <location>
        <begin position="34"/>
        <end position="51"/>
    </location>
</feature>
<accession>A0A0R1GL07</accession>
<proteinExistence type="predicted"/>
<keyword evidence="2" id="KW-0732">Signal</keyword>
<feature type="signal peptide" evidence="2">
    <location>
        <begin position="1"/>
        <end position="26"/>
    </location>
</feature>
<dbReference type="PATRIC" id="fig|1267003.4.peg.1810"/>
<dbReference type="OrthoDB" id="2320516at2"/>
<dbReference type="InterPro" id="IPR027994">
    <property type="entry name" value="WxL_dom"/>
</dbReference>
<evidence type="ECO:0000256" key="1">
    <source>
        <dbReference type="SAM" id="MobiDB-lite"/>
    </source>
</evidence>
<gene>
    <name evidence="4" type="ORF">FD07_GL001718</name>
</gene>
<evidence type="ECO:0000313" key="4">
    <source>
        <dbReference type="EMBL" id="KRK34715.1"/>
    </source>
</evidence>
<feature type="region of interest" description="Disordered" evidence="1">
    <location>
        <begin position="26"/>
        <end position="77"/>
    </location>
</feature>
<dbReference type="Proteomes" id="UP000051176">
    <property type="component" value="Unassembled WGS sequence"/>
</dbReference>
<evidence type="ECO:0000259" key="3">
    <source>
        <dbReference type="Pfam" id="PF13731"/>
    </source>
</evidence>
<reference evidence="4 5" key="1">
    <citation type="journal article" date="2015" name="Genome Announc.">
        <title>Expanding the biotechnology potential of lactobacilli through comparative genomics of 213 strains and associated genera.</title>
        <authorList>
            <person name="Sun Z."/>
            <person name="Harris H.M."/>
            <person name="McCann A."/>
            <person name="Guo C."/>
            <person name="Argimon S."/>
            <person name="Zhang W."/>
            <person name="Yang X."/>
            <person name="Jeffery I.B."/>
            <person name="Cooney J.C."/>
            <person name="Kagawa T.F."/>
            <person name="Liu W."/>
            <person name="Song Y."/>
            <person name="Salvetti E."/>
            <person name="Wrobel A."/>
            <person name="Rasinkangas P."/>
            <person name="Parkhill J."/>
            <person name="Rea M.C."/>
            <person name="O'Sullivan O."/>
            <person name="Ritari J."/>
            <person name="Douillard F.P."/>
            <person name="Paul Ross R."/>
            <person name="Yang R."/>
            <person name="Briner A.E."/>
            <person name="Felis G.E."/>
            <person name="de Vos W.M."/>
            <person name="Barrangou R."/>
            <person name="Klaenhammer T.R."/>
            <person name="Caufield P.W."/>
            <person name="Cui Y."/>
            <person name="Zhang H."/>
            <person name="O'Toole P.W."/>
        </authorList>
    </citation>
    <scope>NUCLEOTIDE SEQUENCE [LARGE SCALE GENOMIC DNA]</scope>
    <source>
        <strain evidence="4 5">ATCC 53295</strain>
    </source>
</reference>
<dbReference type="EMBL" id="AZCZ01000046">
    <property type="protein sequence ID" value="KRK34715.1"/>
    <property type="molecule type" value="Genomic_DNA"/>
</dbReference>
<dbReference type="RefSeq" id="WP_020090307.1">
    <property type="nucleotide sequence ID" value="NZ_AZCZ01000046.1"/>
</dbReference>
<dbReference type="eggNOG" id="ENOG50309KJ">
    <property type="taxonomic scope" value="Bacteria"/>
</dbReference>
<dbReference type="AlphaFoldDB" id="A0A0R1GL07"/>
<dbReference type="STRING" id="357278.IV61_GL001828"/>
<name>A0A0R1GL07_9LACO</name>
<dbReference type="Pfam" id="PF13731">
    <property type="entry name" value="WxL"/>
    <property type="match status" value="1"/>
</dbReference>
<evidence type="ECO:0000313" key="5">
    <source>
        <dbReference type="Proteomes" id="UP000051176"/>
    </source>
</evidence>
<keyword evidence="5" id="KW-1185">Reference proteome</keyword>
<feature type="chain" id="PRO_5006404578" description="WxL domain-containing protein" evidence="2">
    <location>
        <begin position="27"/>
        <end position="261"/>
    </location>
</feature>
<organism evidence="4 5">
    <name type="scientific">Levilactobacillus parabrevis ATCC 53295</name>
    <dbReference type="NCBI Taxonomy" id="1267003"/>
    <lineage>
        <taxon>Bacteria</taxon>
        <taxon>Bacillati</taxon>
        <taxon>Bacillota</taxon>
        <taxon>Bacilli</taxon>
        <taxon>Lactobacillales</taxon>
        <taxon>Lactobacillaceae</taxon>
        <taxon>Levilactobacillus</taxon>
    </lineage>
</organism>
<protein>
    <recommendedName>
        <fullName evidence="3">WxL domain-containing protein</fullName>
    </recommendedName>
</protein>